<evidence type="ECO:0000313" key="1">
    <source>
        <dbReference type="EMBL" id="JAD15891.1"/>
    </source>
</evidence>
<dbReference type="AlphaFoldDB" id="A0A0A8XQ56"/>
<sequence>MNAVDHSTTPDATQLTMLLPLTSPTSIAAAMHLSPAPVDGLSLSLSLSLN</sequence>
<accession>A0A0A8XQ56</accession>
<name>A0A0A8XQ56_ARUDO</name>
<organism evidence="1">
    <name type="scientific">Arundo donax</name>
    <name type="common">Giant reed</name>
    <name type="synonym">Donax arundinaceus</name>
    <dbReference type="NCBI Taxonomy" id="35708"/>
    <lineage>
        <taxon>Eukaryota</taxon>
        <taxon>Viridiplantae</taxon>
        <taxon>Streptophyta</taxon>
        <taxon>Embryophyta</taxon>
        <taxon>Tracheophyta</taxon>
        <taxon>Spermatophyta</taxon>
        <taxon>Magnoliopsida</taxon>
        <taxon>Liliopsida</taxon>
        <taxon>Poales</taxon>
        <taxon>Poaceae</taxon>
        <taxon>PACMAD clade</taxon>
        <taxon>Arundinoideae</taxon>
        <taxon>Arundineae</taxon>
        <taxon>Arundo</taxon>
    </lineage>
</organism>
<reference evidence="1" key="2">
    <citation type="journal article" date="2015" name="Data Brief">
        <title>Shoot transcriptome of the giant reed, Arundo donax.</title>
        <authorList>
            <person name="Barrero R.A."/>
            <person name="Guerrero F.D."/>
            <person name="Moolhuijzen P."/>
            <person name="Goolsby J.A."/>
            <person name="Tidwell J."/>
            <person name="Bellgard S.E."/>
            <person name="Bellgard M.I."/>
        </authorList>
    </citation>
    <scope>NUCLEOTIDE SEQUENCE</scope>
    <source>
        <tissue evidence="1">Shoot tissue taken approximately 20 cm above the soil surface</tissue>
    </source>
</reference>
<reference evidence="1" key="1">
    <citation type="submission" date="2014-09" db="EMBL/GenBank/DDBJ databases">
        <authorList>
            <person name="Magalhaes I.L.F."/>
            <person name="Oliveira U."/>
            <person name="Santos F.R."/>
            <person name="Vidigal T.H.D.A."/>
            <person name="Brescovit A.D."/>
            <person name="Santos A.J."/>
        </authorList>
    </citation>
    <scope>NUCLEOTIDE SEQUENCE</scope>
    <source>
        <tissue evidence="1">Shoot tissue taken approximately 20 cm above the soil surface</tissue>
    </source>
</reference>
<proteinExistence type="predicted"/>
<protein>
    <submittedName>
        <fullName evidence="1">Uncharacterized protein</fullName>
    </submittedName>
</protein>
<dbReference type="EMBL" id="GBRH01282004">
    <property type="protein sequence ID" value="JAD15891.1"/>
    <property type="molecule type" value="Transcribed_RNA"/>
</dbReference>